<keyword evidence="2" id="KW-0328">Glycosyltransferase</keyword>
<dbReference type="InterPro" id="IPR001173">
    <property type="entry name" value="Glyco_trans_2-like"/>
</dbReference>
<evidence type="ECO:0000313" key="5">
    <source>
        <dbReference type="EMBL" id="CAB4176202.1"/>
    </source>
</evidence>
<dbReference type="SUPFAM" id="SSF53448">
    <property type="entry name" value="Nucleotide-diphospho-sugar transferases"/>
    <property type="match status" value="1"/>
</dbReference>
<dbReference type="EMBL" id="LR796938">
    <property type="protein sequence ID" value="CAB4176202.1"/>
    <property type="molecule type" value="Genomic_DNA"/>
</dbReference>
<evidence type="ECO:0000256" key="3">
    <source>
        <dbReference type="ARBA" id="ARBA00022679"/>
    </source>
</evidence>
<keyword evidence="3 8" id="KW-0808">Transferase</keyword>
<evidence type="ECO:0000256" key="1">
    <source>
        <dbReference type="ARBA" id="ARBA00006739"/>
    </source>
</evidence>
<sequence length="320" mass="36724">MPNPKENTFVIPCIRNDLIERCLETLYANTPNNFYVIVVDQSIKGIDVSLREKYMNLMIIRAPRSDEHYTGNLGFTQATNIGIQLVQTPYMTFLNDDVEFIHPGWWQGAMDTFVKVAEATPSRPAMIVNIASAKLPDWSVGKPAGEDHYILPYKDKYTDEDWRFLIDEEHYVNKHLTIKPGSVIDGINLYCSVTDTKKLLEVGMLDEYWYPGGADDYDLCCRASMFGYRCVGTTLSWVFHHWSKSFADVRDKIEMSELVQDELKHGNLNDKWGDRFDLWGVRCSRKDCEEIMHTVDGVVATCPKHLDEVYAMPENTIAPL</sequence>
<dbReference type="GO" id="GO:0016757">
    <property type="term" value="F:glycosyltransferase activity"/>
    <property type="evidence" value="ECO:0007669"/>
    <property type="project" value="UniProtKB-KW"/>
</dbReference>
<dbReference type="EMBL" id="LR797263">
    <property type="protein sequence ID" value="CAB4198751.1"/>
    <property type="molecule type" value="Genomic_DNA"/>
</dbReference>
<evidence type="ECO:0000256" key="2">
    <source>
        <dbReference type="ARBA" id="ARBA00022676"/>
    </source>
</evidence>
<evidence type="ECO:0000313" key="7">
    <source>
        <dbReference type="EMBL" id="CAB4198751.1"/>
    </source>
</evidence>
<dbReference type="EMBL" id="LR797011">
    <property type="protein sequence ID" value="CAB4181576.1"/>
    <property type="molecule type" value="Genomic_DNA"/>
</dbReference>
<evidence type="ECO:0000313" key="6">
    <source>
        <dbReference type="EMBL" id="CAB4181576.1"/>
    </source>
</evidence>
<proteinExistence type="inferred from homology"/>
<evidence type="ECO:0000313" key="9">
    <source>
        <dbReference type="EMBL" id="CAB5227148.1"/>
    </source>
</evidence>
<dbReference type="PANTHER" id="PTHR43179:SF12">
    <property type="entry name" value="GALACTOFURANOSYLTRANSFERASE GLFT2"/>
    <property type="match status" value="1"/>
</dbReference>
<dbReference type="InterPro" id="IPR029044">
    <property type="entry name" value="Nucleotide-diphossugar_trans"/>
</dbReference>
<evidence type="ECO:0000313" key="8">
    <source>
        <dbReference type="EMBL" id="CAB4210495.1"/>
    </source>
</evidence>
<comment type="similarity">
    <text evidence="1">Belongs to the glycosyltransferase 2 family.</text>
</comment>
<protein>
    <submittedName>
        <fullName evidence="8">Glycosyltransferase 2-like</fullName>
    </submittedName>
</protein>
<name>A0A6J5SA49_9CAUD</name>
<evidence type="ECO:0000259" key="4">
    <source>
        <dbReference type="Pfam" id="PF00535"/>
    </source>
</evidence>
<accession>A0A6J5SA49</accession>
<dbReference type="EMBL" id="LR798372">
    <property type="protein sequence ID" value="CAB5227148.1"/>
    <property type="molecule type" value="Genomic_DNA"/>
</dbReference>
<reference evidence="8" key="1">
    <citation type="submission" date="2020-05" db="EMBL/GenBank/DDBJ databases">
        <authorList>
            <person name="Chiriac C."/>
            <person name="Salcher M."/>
            <person name="Ghai R."/>
            <person name="Kavagutti S V."/>
        </authorList>
    </citation>
    <scope>NUCLEOTIDE SEQUENCE</scope>
</reference>
<gene>
    <name evidence="6" type="ORF">UFOVP1075_50</name>
    <name evidence="7" type="ORF">UFOVP1312_42</name>
    <name evidence="8" type="ORF">UFOVP1426_16</name>
    <name evidence="9" type="ORF">UFOVP1522_7</name>
    <name evidence="5" type="ORF">UFOVP989_16</name>
</gene>
<organism evidence="8">
    <name type="scientific">uncultured Caudovirales phage</name>
    <dbReference type="NCBI Taxonomy" id="2100421"/>
    <lineage>
        <taxon>Viruses</taxon>
        <taxon>Duplodnaviria</taxon>
        <taxon>Heunggongvirae</taxon>
        <taxon>Uroviricota</taxon>
        <taxon>Caudoviricetes</taxon>
        <taxon>Peduoviridae</taxon>
        <taxon>Maltschvirus</taxon>
        <taxon>Maltschvirus maltsch</taxon>
    </lineage>
</organism>
<dbReference type="PANTHER" id="PTHR43179">
    <property type="entry name" value="RHAMNOSYLTRANSFERASE WBBL"/>
    <property type="match status" value="1"/>
</dbReference>
<dbReference type="Pfam" id="PF00535">
    <property type="entry name" value="Glycos_transf_2"/>
    <property type="match status" value="1"/>
</dbReference>
<dbReference type="Gene3D" id="3.90.550.10">
    <property type="entry name" value="Spore Coat Polysaccharide Biosynthesis Protein SpsA, Chain A"/>
    <property type="match status" value="1"/>
</dbReference>
<dbReference type="EMBL" id="LR797370">
    <property type="protein sequence ID" value="CAB4210495.1"/>
    <property type="molecule type" value="Genomic_DNA"/>
</dbReference>
<feature type="domain" description="Glycosyltransferase 2-like" evidence="4">
    <location>
        <begin position="9"/>
        <end position="115"/>
    </location>
</feature>